<dbReference type="PRINTS" id="PR00081">
    <property type="entry name" value="GDHRDH"/>
</dbReference>
<dbReference type="EMBL" id="JABXXO010000015">
    <property type="protein sequence ID" value="KAF7760082.1"/>
    <property type="molecule type" value="Genomic_DNA"/>
</dbReference>
<evidence type="ECO:0000313" key="4">
    <source>
        <dbReference type="Proteomes" id="UP000629468"/>
    </source>
</evidence>
<name>A0A8H7C074_AGABI</name>
<evidence type="ECO:0000313" key="3">
    <source>
        <dbReference type="EMBL" id="KAF7760082.1"/>
    </source>
</evidence>
<evidence type="ECO:0000256" key="1">
    <source>
        <dbReference type="ARBA" id="ARBA00023002"/>
    </source>
</evidence>
<dbReference type="InterPro" id="IPR052228">
    <property type="entry name" value="Sec_Metab_Biosynth_Oxidored"/>
</dbReference>
<sequence>MQVVKKSLRFVVPPLAVGMVIAATCDFIMDCNDPEPVHYSPQLAPTAIFVGGTAGIGRAMVENFGNRTLGDANIVIIGRNRAAAEEIIAQLPKTKDPNVKHEFVQCDVSRMKNVREATQQVLSRHPKINFLVLTAGLMSTKGRNETEEGLDAKLAVHYYSRWAFIKGFMPALEKAIEGKEDGKVISVLAAGEGQGRIDMTDLGLARTFSLSRAASHAATYNDLMVDEFASRHPGLTFIHAYPGFVRTNLLSSSDSSALQIAGPVLNYLLSPLMLRPNRCATRMWAGVFNHTGGAHQLSSLGRGLETPFHGTLDQRQKLWAHTAQITGVTSK</sequence>
<dbReference type="PANTHER" id="PTHR47534">
    <property type="entry name" value="YALI0E05731P"/>
    <property type="match status" value="1"/>
</dbReference>
<gene>
    <name evidence="3" type="ORF">Agabi119p4_10758</name>
</gene>
<feature type="chain" id="PRO_5034039516" description="NAD(P)-binding protein" evidence="2">
    <location>
        <begin position="23"/>
        <end position="331"/>
    </location>
</feature>
<dbReference type="PANTHER" id="PTHR47534:SF3">
    <property type="entry name" value="ALCOHOL DEHYDROGENASE-LIKE C-TERMINAL DOMAIN-CONTAINING PROTEIN"/>
    <property type="match status" value="1"/>
</dbReference>
<reference evidence="3 4" key="1">
    <citation type="journal article" name="Sci. Rep.">
        <title>Telomere-to-telomere assembled and centromere annotated genomes of the two main subspecies of the button mushroom Agaricus bisporus reveal especially polymorphic chromosome ends.</title>
        <authorList>
            <person name="Sonnenberg A.S.M."/>
            <person name="Sedaghat-Telgerd N."/>
            <person name="Lavrijssen B."/>
            <person name="Ohm R.A."/>
            <person name="Hendrickx P.M."/>
            <person name="Scholtmeijer K."/>
            <person name="Baars J.J.P."/>
            <person name="van Peer A."/>
        </authorList>
    </citation>
    <scope>NUCLEOTIDE SEQUENCE [LARGE SCALE GENOMIC DNA]</scope>
    <source>
        <strain evidence="3 4">H119_p4</strain>
    </source>
</reference>
<dbReference type="Gene3D" id="3.40.50.720">
    <property type="entry name" value="NAD(P)-binding Rossmann-like Domain"/>
    <property type="match status" value="1"/>
</dbReference>
<dbReference type="GO" id="GO:0016491">
    <property type="term" value="F:oxidoreductase activity"/>
    <property type="evidence" value="ECO:0007669"/>
    <property type="project" value="UniProtKB-KW"/>
</dbReference>
<evidence type="ECO:0000256" key="2">
    <source>
        <dbReference type="SAM" id="SignalP"/>
    </source>
</evidence>
<dbReference type="AlphaFoldDB" id="A0A8H7C074"/>
<dbReference type="Proteomes" id="UP000629468">
    <property type="component" value="Unassembled WGS sequence"/>
</dbReference>
<organism evidence="3 4">
    <name type="scientific">Agaricus bisporus var. burnettii</name>
    <dbReference type="NCBI Taxonomy" id="192524"/>
    <lineage>
        <taxon>Eukaryota</taxon>
        <taxon>Fungi</taxon>
        <taxon>Dikarya</taxon>
        <taxon>Basidiomycota</taxon>
        <taxon>Agaricomycotina</taxon>
        <taxon>Agaricomycetes</taxon>
        <taxon>Agaricomycetidae</taxon>
        <taxon>Agaricales</taxon>
        <taxon>Agaricineae</taxon>
        <taxon>Agaricaceae</taxon>
        <taxon>Agaricus</taxon>
    </lineage>
</organism>
<evidence type="ECO:0008006" key="5">
    <source>
        <dbReference type="Google" id="ProtNLM"/>
    </source>
</evidence>
<comment type="caution">
    <text evidence="3">The sequence shown here is derived from an EMBL/GenBank/DDBJ whole genome shotgun (WGS) entry which is preliminary data.</text>
</comment>
<protein>
    <recommendedName>
        <fullName evidence="5">NAD(P)-binding protein</fullName>
    </recommendedName>
</protein>
<dbReference type="InterPro" id="IPR036291">
    <property type="entry name" value="NAD(P)-bd_dom_sf"/>
</dbReference>
<accession>A0A8H7C074</accession>
<dbReference type="Pfam" id="PF00106">
    <property type="entry name" value="adh_short"/>
    <property type="match status" value="1"/>
</dbReference>
<dbReference type="SUPFAM" id="SSF51735">
    <property type="entry name" value="NAD(P)-binding Rossmann-fold domains"/>
    <property type="match status" value="1"/>
</dbReference>
<keyword evidence="1" id="KW-0560">Oxidoreductase</keyword>
<feature type="signal peptide" evidence="2">
    <location>
        <begin position="1"/>
        <end position="22"/>
    </location>
</feature>
<dbReference type="InterPro" id="IPR002347">
    <property type="entry name" value="SDR_fam"/>
</dbReference>
<proteinExistence type="predicted"/>
<keyword evidence="2" id="KW-0732">Signal</keyword>